<evidence type="ECO:0000313" key="1">
    <source>
        <dbReference type="EMBL" id="CAH8353163.1"/>
    </source>
</evidence>
<proteinExistence type="predicted"/>
<dbReference type="Proteomes" id="UP001642260">
    <property type="component" value="Unassembled WGS sequence"/>
</dbReference>
<reference evidence="1 2" key="1">
    <citation type="submission" date="2022-03" db="EMBL/GenBank/DDBJ databases">
        <authorList>
            <person name="Macdonald S."/>
            <person name="Ahmed S."/>
            <person name="Newling K."/>
        </authorList>
    </citation>
    <scope>NUCLEOTIDE SEQUENCE [LARGE SCALE GENOMIC DNA]</scope>
</reference>
<organism evidence="1 2">
    <name type="scientific">Eruca vesicaria subsp. sativa</name>
    <name type="common">Garden rocket</name>
    <name type="synonym">Eruca sativa</name>
    <dbReference type="NCBI Taxonomy" id="29727"/>
    <lineage>
        <taxon>Eukaryota</taxon>
        <taxon>Viridiplantae</taxon>
        <taxon>Streptophyta</taxon>
        <taxon>Embryophyta</taxon>
        <taxon>Tracheophyta</taxon>
        <taxon>Spermatophyta</taxon>
        <taxon>Magnoliopsida</taxon>
        <taxon>eudicotyledons</taxon>
        <taxon>Gunneridae</taxon>
        <taxon>Pentapetalae</taxon>
        <taxon>rosids</taxon>
        <taxon>malvids</taxon>
        <taxon>Brassicales</taxon>
        <taxon>Brassicaceae</taxon>
        <taxon>Brassiceae</taxon>
        <taxon>Eruca</taxon>
    </lineage>
</organism>
<evidence type="ECO:0000313" key="2">
    <source>
        <dbReference type="Proteomes" id="UP001642260"/>
    </source>
</evidence>
<protein>
    <submittedName>
        <fullName evidence="1">Uncharacterized protein</fullName>
    </submittedName>
</protein>
<comment type="caution">
    <text evidence="1">The sequence shown here is derived from an EMBL/GenBank/DDBJ whole genome shotgun (WGS) entry which is preliminary data.</text>
</comment>
<accession>A0ABC8K327</accession>
<sequence>MRKTVLLCDAFMQCSPRVVLFKHRRIVAVHPQQDEIEFQFQRVVCRCYYIEGDLRYLLHYRIEDMDNAYHNEEVPAIPLQSHPQETSLGSRSFLEPALTSQLKTLTEELLLTEQAARRSVIRFLEH</sequence>
<dbReference type="EMBL" id="CAKOAT010178488">
    <property type="protein sequence ID" value="CAH8353163.1"/>
    <property type="molecule type" value="Genomic_DNA"/>
</dbReference>
<gene>
    <name evidence="1" type="ORF">ERUC_LOCUS18918</name>
</gene>
<name>A0ABC8K327_ERUVS</name>
<dbReference type="AlphaFoldDB" id="A0ABC8K327"/>
<keyword evidence="2" id="KW-1185">Reference proteome</keyword>